<sequence length="230" mass="23839">MRMSDVTSGWLASVASAFVLIMAAGSAGAVTIGDPAGDFLATYAGPQDGDLDVTGITVELTGPDTVRLIGEHAAAIGTTEGSSYVWGVDRGQGQEFLTFVDPPVGQGVTFDAVVALFADGTGFVLDLLAGTPPANLDPAAIDIEAGQISVTLSESLLPSTGFDFDHYRYNLWPRYAPNGVDPEDNTQISDFAPDASTIAPVPIPATLGLQLLGLGLLGSMVRGRRRRPST</sequence>
<name>A0A5C4N751_9RHOB</name>
<evidence type="ECO:0000313" key="3">
    <source>
        <dbReference type="Proteomes" id="UP000305709"/>
    </source>
</evidence>
<dbReference type="RefSeq" id="WP_139083545.1">
    <property type="nucleotide sequence ID" value="NZ_VDFV01000059.1"/>
</dbReference>
<dbReference type="EMBL" id="VDFV01000059">
    <property type="protein sequence ID" value="TNC62128.1"/>
    <property type="molecule type" value="Genomic_DNA"/>
</dbReference>
<feature type="signal peptide" evidence="1">
    <location>
        <begin position="1"/>
        <end position="29"/>
    </location>
</feature>
<evidence type="ECO:0000313" key="2">
    <source>
        <dbReference type="EMBL" id="TNC62128.1"/>
    </source>
</evidence>
<dbReference type="OrthoDB" id="8902172at2"/>
<reference evidence="2 3" key="1">
    <citation type="submission" date="2019-06" db="EMBL/GenBank/DDBJ databases">
        <authorList>
            <person name="Jiang L."/>
        </authorList>
    </citation>
    <scope>NUCLEOTIDE SEQUENCE [LARGE SCALE GENOMIC DNA]</scope>
    <source>
        <strain evidence="2 3">YIM 48858</strain>
    </source>
</reference>
<keyword evidence="1" id="KW-0732">Signal</keyword>
<proteinExistence type="predicted"/>
<comment type="caution">
    <text evidence="2">The sequence shown here is derived from an EMBL/GenBank/DDBJ whole genome shotgun (WGS) entry which is preliminary data.</text>
</comment>
<organism evidence="2 3">
    <name type="scientific">Rubellimicrobium roseum</name>
    <dbReference type="NCBI Taxonomy" id="687525"/>
    <lineage>
        <taxon>Bacteria</taxon>
        <taxon>Pseudomonadati</taxon>
        <taxon>Pseudomonadota</taxon>
        <taxon>Alphaproteobacteria</taxon>
        <taxon>Rhodobacterales</taxon>
        <taxon>Roseobacteraceae</taxon>
        <taxon>Rubellimicrobium</taxon>
    </lineage>
</organism>
<feature type="chain" id="PRO_5023149945" description="VPLPA-CTERM sorting domain-containing protein" evidence="1">
    <location>
        <begin position="30"/>
        <end position="230"/>
    </location>
</feature>
<protein>
    <recommendedName>
        <fullName evidence="4">VPLPA-CTERM sorting domain-containing protein</fullName>
    </recommendedName>
</protein>
<evidence type="ECO:0000256" key="1">
    <source>
        <dbReference type="SAM" id="SignalP"/>
    </source>
</evidence>
<accession>A0A5C4N751</accession>
<dbReference type="AlphaFoldDB" id="A0A5C4N751"/>
<keyword evidence="3" id="KW-1185">Reference proteome</keyword>
<dbReference type="Proteomes" id="UP000305709">
    <property type="component" value="Unassembled WGS sequence"/>
</dbReference>
<gene>
    <name evidence="2" type="ORF">FHG71_20435</name>
</gene>
<evidence type="ECO:0008006" key="4">
    <source>
        <dbReference type="Google" id="ProtNLM"/>
    </source>
</evidence>